<evidence type="ECO:0000256" key="5">
    <source>
        <dbReference type="PROSITE-ProRule" id="PRU00175"/>
    </source>
</evidence>
<dbReference type="InterPro" id="IPR036612">
    <property type="entry name" value="KH_dom_type_1_sf"/>
</dbReference>
<sequence>MANNSDLVLPPLSRRFSFHFNGQFSINGPSCPRVATPSVVHTPPKNRSHSCKIKALRAKTNTYIKTPVRGEEPVFVVTGRKEDVAKAKREILSAAEHFSQIRASRKNNLAGLGSGASTPPGPPANIPGHVTIQVRVPYRVVGLVVGPKGATIKRIQHQTHTYIVTPSRDKEPVFEVTGLPESVESARREIEAHIAMRTGNGTSINGLPGLGGLDENDLIASLYKSGLSSILNYMEPTTETFPVMTSSTGSSGAFSSSGSCSSSSSSSGGGRDLGAIWSSSDRDEGLGDSPSFDTSTALSSIWSYPSVSAPSRPSPANSTSPADSLLSSTTKCLVCTEAKVTHALVPCGHNFFCMECATRVCEGSDAQCPVCSLPAIQAIRIYSPNP</sequence>
<dbReference type="Pfam" id="PF13920">
    <property type="entry name" value="zf-C3HC4_3"/>
    <property type="match status" value="1"/>
</dbReference>
<feature type="compositionally biased region" description="Low complexity" evidence="6">
    <location>
        <begin position="255"/>
        <end position="266"/>
    </location>
</feature>
<dbReference type="InterPro" id="IPR004088">
    <property type="entry name" value="KH_dom_type_1"/>
</dbReference>
<dbReference type="PROSITE" id="PS50089">
    <property type="entry name" value="ZF_RING_2"/>
    <property type="match status" value="1"/>
</dbReference>
<protein>
    <recommendedName>
        <fullName evidence="7">RING-type domain-containing protein</fullName>
    </recommendedName>
</protein>
<gene>
    <name evidence="8" type="ORF">NQ315_015442</name>
</gene>
<evidence type="ECO:0000256" key="1">
    <source>
        <dbReference type="ARBA" id="ARBA00022771"/>
    </source>
</evidence>
<dbReference type="AlphaFoldDB" id="A0AAV8VM52"/>
<dbReference type="InterPro" id="IPR004087">
    <property type="entry name" value="KH_dom"/>
</dbReference>
<dbReference type="GO" id="GO:0010468">
    <property type="term" value="P:regulation of gene expression"/>
    <property type="evidence" value="ECO:0007669"/>
    <property type="project" value="UniProtKB-ARBA"/>
</dbReference>
<keyword evidence="2" id="KW-0862">Zinc</keyword>
<dbReference type="Proteomes" id="UP001159042">
    <property type="component" value="Unassembled WGS sequence"/>
</dbReference>
<dbReference type="FunFam" id="3.30.1370.10:FF:000013">
    <property type="entry name" value="Mex-3 RNA-binding family member B"/>
    <property type="match status" value="1"/>
</dbReference>
<dbReference type="SUPFAM" id="SSF57850">
    <property type="entry name" value="RING/U-box"/>
    <property type="match status" value="1"/>
</dbReference>
<evidence type="ECO:0000256" key="3">
    <source>
        <dbReference type="ARBA" id="ARBA00022884"/>
    </source>
</evidence>
<name>A0AAV8VM52_9CUCU</name>
<dbReference type="GO" id="GO:0003723">
    <property type="term" value="F:RNA binding"/>
    <property type="evidence" value="ECO:0007669"/>
    <property type="project" value="UniProtKB-UniRule"/>
</dbReference>
<dbReference type="PROSITE" id="PS50084">
    <property type="entry name" value="KH_TYPE_1"/>
    <property type="match status" value="1"/>
</dbReference>
<keyword evidence="3 4" id="KW-0694">RNA-binding</keyword>
<dbReference type="GO" id="GO:0008270">
    <property type="term" value="F:zinc ion binding"/>
    <property type="evidence" value="ECO:0007669"/>
    <property type="project" value="UniProtKB-KW"/>
</dbReference>
<organism evidence="8 9">
    <name type="scientific">Exocentrus adspersus</name>
    <dbReference type="NCBI Taxonomy" id="1586481"/>
    <lineage>
        <taxon>Eukaryota</taxon>
        <taxon>Metazoa</taxon>
        <taxon>Ecdysozoa</taxon>
        <taxon>Arthropoda</taxon>
        <taxon>Hexapoda</taxon>
        <taxon>Insecta</taxon>
        <taxon>Pterygota</taxon>
        <taxon>Neoptera</taxon>
        <taxon>Endopterygota</taxon>
        <taxon>Coleoptera</taxon>
        <taxon>Polyphaga</taxon>
        <taxon>Cucujiformia</taxon>
        <taxon>Chrysomeloidea</taxon>
        <taxon>Cerambycidae</taxon>
        <taxon>Lamiinae</taxon>
        <taxon>Acanthocinini</taxon>
        <taxon>Exocentrus</taxon>
    </lineage>
</organism>
<evidence type="ECO:0000313" key="9">
    <source>
        <dbReference type="Proteomes" id="UP001159042"/>
    </source>
</evidence>
<keyword evidence="9" id="KW-1185">Reference proteome</keyword>
<dbReference type="Gene3D" id="3.30.40.10">
    <property type="entry name" value="Zinc/RING finger domain, C3HC4 (zinc finger)"/>
    <property type="match status" value="1"/>
</dbReference>
<dbReference type="Gene3D" id="3.30.1370.10">
    <property type="entry name" value="K Homology domain, type 1"/>
    <property type="match status" value="2"/>
</dbReference>
<proteinExistence type="predicted"/>
<keyword evidence="1 5" id="KW-0863">Zinc-finger</keyword>
<dbReference type="SUPFAM" id="SSF54791">
    <property type="entry name" value="Eukaryotic type KH-domain (KH-domain type I)"/>
    <property type="match status" value="2"/>
</dbReference>
<dbReference type="InterPro" id="IPR047226">
    <property type="entry name" value="KH-I_MEX3_rpt2"/>
</dbReference>
<keyword evidence="1 5" id="KW-0479">Metal-binding</keyword>
<feature type="domain" description="RING-type" evidence="7">
    <location>
        <begin position="332"/>
        <end position="372"/>
    </location>
</feature>
<reference evidence="8 9" key="1">
    <citation type="journal article" date="2023" name="Insect Mol. Biol.">
        <title>Genome sequencing provides insights into the evolution of gene families encoding plant cell wall-degrading enzymes in longhorned beetles.</title>
        <authorList>
            <person name="Shin N.R."/>
            <person name="Okamura Y."/>
            <person name="Kirsch R."/>
            <person name="Pauchet Y."/>
        </authorList>
    </citation>
    <scope>NUCLEOTIDE SEQUENCE [LARGE SCALE GENOMIC DNA]</scope>
    <source>
        <strain evidence="8">EAD_L_NR</strain>
    </source>
</reference>
<dbReference type="FunFam" id="3.30.1370.10:FF:000012">
    <property type="entry name" value="Mex-3 RNA-binding family member D"/>
    <property type="match status" value="1"/>
</dbReference>
<evidence type="ECO:0000313" key="8">
    <source>
        <dbReference type="EMBL" id="KAJ8915219.1"/>
    </source>
</evidence>
<dbReference type="PANTHER" id="PTHR23285">
    <property type="entry name" value="RING FINGER AND KH DOMAIN CONTAINING PROTEIN 1"/>
    <property type="match status" value="1"/>
</dbReference>
<evidence type="ECO:0000256" key="2">
    <source>
        <dbReference type="ARBA" id="ARBA00022833"/>
    </source>
</evidence>
<dbReference type="PANTHER" id="PTHR23285:SF7">
    <property type="entry name" value="LD09246P1"/>
    <property type="match status" value="1"/>
</dbReference>
<dbReference type="SMART" id="SM00322">
    <property type="entry name" value="KH"/>
    <property type="match status" value="2"/>
</dbReference>
<evidence type="ECO:0000256" key="4">
    <source>
        <dbReference type="PROSITE-ProRule" id="PRU00117"/>
    </source>
</evidence>
<accession>A0AAV8VM52</accession>
<evidence type="ECO:0000259" key="7">
    <source>
        <dbReference type="PROSITE" id="PS50089"/>
    </source>
</evidence>
<dbReference type="InterPro" id="IPR001841">
    <property type="entry name" value="Znf_RING"/>
</dbReference>
<dbReference type="EMBL" id="JANEYG010000056">
    <property type="protein sequence ID" value="KAJ8915219.1"/>
    <property type="molecule type" value="Genomic_DNA"/>
</dbReference>
<feature type="region of interest" description="Disordered" evidence="6">
    <location>
        <begin position="255"/>
        <end position="292"/>
    </location>
</feature>
<dbReference type="CDD" id="cd22424">
    <property type="entry name" value="KH-I_MEX3_rpt2"/>
    <property type="match status" value="1"/>
</dbReference>
<dbReference type="CDD" id="cd16518">
    <property type="entry name" value="RING-HC_MEX3"/>
    <property type="match status" value="1"/>
</dbReference>
<dbReference type="Pfam" id="PF00013">
    <property type="entry name" value="KH_1"/>
    <property type="match status" value="2"/>
</dbReference>
<dbReference type="InterPro" id="IPR013083">
    <property type="entry name" value="Znf_RING/FYVE/PHD"/>
</dbReference>
<dbReference type="InterPro" id="IPR047227">
    <property type="entry name" value="MEX3"/>
</dbReference>
<comment type="caution">
    <text evidence="8">The sequence shown here is derived from an EMBL/GenBank/DDBJ whole genome shotgun (WGS) entry which is preliminary data.</text>
</comment>
<evidence type="ECO:0000256" key="6">
    <source>
        <dbReference type="SAM" id="MobiDB-lite"/>
    </source>
</evidence>